<dbReference type="AlphaFoldDB" id="A0A7W7ZC41"/>
<proteinExistence type="predicted"/>
<dbReference type="InterPro" id="IPR036520">
    <property type="entry name" value="UPF0759_sf"/>
</dbReference>
<evidence type="ECO:0000313" key="1">
    <source>
        <dbReference type="EMBL" id="MBB5057013.1"/>
    </source>
</evidence>
<evidence type="ECO:0000313" key="2">
    <source>
        <dbReference type="Proteomes" id="UP000540989"/>
    </source>
</evidence>
<accession>A0A7W7ZC41</accession>
<dbReference type="PANTHER" id="PTHR30348">
    <property type="entry name" value="UNCHARACTERIZED PROTEIN YECE"/>
    <property type="match status" value="1"/>
</dbReference>
<dbReference type="SUPFAM" id="SSF117396">
    <property type="entry name" value="TM1631-like"/>
    <property type="match status" value="1"/>
</dbReference>
<gene>
    <name evidence="1" type="ORF">HDF16_001698</name>
</gene>
<comment type="caution">
    <text evidence="1">The sequence shown here is derived from an EMBL/GenBank/DDBJ whole genome shotgun (WGS) entry which is preliminary data.</text>
</comment>
<sequence>MPRASKTPETKINEKPVVTIVAPAGLFVGTSGWAYPTWKPGFYPEGLAAKKFLSYYACQVNSVEVNYTFRALPTAKMLSDWLAATPEGFRFSFKAPQRITHFKRLRECEADLSQFITALEPVGAAGKLGLLLFQLPPNFKADPERLRGFLAVTALTDAAIPTAFEFRHESWFTPEVEAVLHDHNAALCIAESDDLVSPEIHPSATHTSFRLRRNGGYSAAEIATFAEKFAGLAASRDVYVYFKHEDEPTGALNAAALIKTLGAGS</sequence>
<keyword evidence="2" id="KW-1185">Reference proteome</keyword>
<reference evidence="1 2" key="1">
    <citation type="submission" date="2020-08" db="EMBL/GenBank/DDBJ databases">
        <title>Genomic Encyclopedia of Type Strains, Phase IV (KMG-V): Genome sequencing to study the core and pangenomes of soil and plant-associated prokaryotes.</title>
        <authorList>
            <person name="Whitman W."/>
        </authorList>
    </citation>
    <scope>NUCLEOTIDE SEQUENCE [LARGE SCALE GENOMIC DNA]</scope>
    <source>
        <strain evidence="1 2">M8UP14</strain>
    </source>
</reference>
<dbReference type="PANTHER" id="PTHR30348:SF4">
    <property type="entry name" value="DUF72 DOMAIN-CONTAINING PROTEIN"/>
    <property type="match status" value="1"/>
</dbReference>
<dbReference type="EMBL" id="JACHIP010000002">
    <property type="protein sequence ID" value="MBB5057013.1"/>
    <property type="molecule type" value="Genomic_DNA"/>
</dbReference>
<protein>
    <submittedName>
        <fullName evidence="1">Uncharacterized protein YecE (DUF72 family)</fullName>
    </submittedName>
</protein>
<dbReference type="Gene3D" id="3.20.20.410">
    <property type="entry name" value="Protein of unknown function UPF0759"/>
    <property type="match status" value="1"/>
</dbReference>
<dbReference type="Pfam" id="PF01904">
    <property type="entry name" value="DUF72"/>
    <property type="match status" value="1"/>
</dbReference>
<dbReference type="RefSeq" id="WP_221312606.1">
    <property type="nucleotide sequence ID" value="NZ_JACHIP010000002.1"/>
</dbReference>
<name>A0A7W7ZC41_9BACT</name>
<dbReference type="InterPro" id="IPR002763">
    <property type="entry name" value="DUF72"/>
</dbReference>
<dbReference type="Proteomes" id="UP000540989">
    <property type="component" value="Unassembled WGS sequence"/>
</dbReference>
<organism evidence="1 2">
    <name type="scientific">Granulicella aggregans</name>
    <dbReference type="NCBI Taxonomy" id="474949"/>
    <lineage>
        <taxon>Bacteria</taxon>
        <taxon>Pseudomonadati</taxon>
        <taxon>Acidobacteriota</taxon>
        <taxon>Terriglobia</taxon>
        <taxon>Terriglobales</taxon>
        <taxon>Acidobacteriaceae</taxon>
        <taxon>Granulicella</taxon>
    </lineage>
</organism>